<protein>
    <submittedName>
        <fullName evidence="2">Uncharacterized protein</fullName>
    </submittedName>
</protein>
<feature type="region of interest" description="Disordered" evidence="1">
    <location>
        <begin position="922"/>
        <end position="950"/>
    </location>
</feature>
<keyword evidence="3" id="KW-1185">Reference proteome</keyword>
<accession>A0A4Q2DNY5</accession>
<evidence type="ECO:0000313" key="2">
    <source>
        <dbReference type="EMBL" id="RXW21847.1"/>
    </source>
</evidence>
<evidence type="ECO:0000313" key="3">
    <source>
        <dbReference type="Proteomes" id="UP000290288"/>
    </source>
</evidence>
<feature type="region of interest" description="Disordered" evidence="1">
    <location>
        <begin position="1116"/>
        <end position="1135"/>
    </location>
</feature>
<feature type="compositionally biased region" description="Basic and acidic residues" evidence="1">
    <location>
        <begin position="637"/>
        <end position="652"/>
    </location>
</feature>
<feature type="region of interest" description="Disordered" evidence="1">
    <location>
        <begin position="1042"/>
        <end position="1075"/>
    </location>
</feature>
<name>A0A4Q2DNY5_9AGAR</name>
<feature type="region of interest" description="Disordered" evidence="1">
    <location>
        <begin position="515"/>
        <end position="545"/>
    </location>
</feature>
<feature type="region of interest" description="Disordered" evidence="1">
    <location>
        <begin position="574"/>
        <end position="670"/>
    </location>
</feature>
<feature type="region of interest" description="Disordered" evidence="1">
    <location>
        <begin position="834"/>
        <end position="894"/>
    </location>
</feature>
<dbReference type="OrthoDB" id="3228777at2759"/>
<feature type="compositionally biased region" description="Low complexity" evidence="1">
    <location>
        <begin position="970"/>
        <end position="987"/>
    </location>
</feature>
<reference evidence="2 3" key="1">
    <citation type="submission" date="2019-01" db="EMBL/GenBank/DDBJ databases">
        <title>Draft genome sequence of Psathyrella aberdarensis IHI B618.</title>
        <authorList>
            <person name="Buettner E."/>
            <person name="Kellner H."/>
        </authorList>
    </citation>
    <scope>NUCLEOTIDE SEQUENCE [LARGE SCALE GENOMIC DNA]</scope>
    <source>
        <strain evidence="2 3">IHI B618</strain>
    </source>
</reference>
<dbReference type="STRING" id="2316362.A0A4Q2DNY5"/>
<dbReference type="Proteomes" id="UP000290288">
    <property type="component" value="Unassembled WGS sequence"/>
</dbReference>
<proteinExistence type="predicted"/>
<feature type="compositionally biased region" description="Polar residues" evidence="1">
    <location>
        <begin position="364"/>
        <end position="378"/>
    </location>
</feature>
<feature type="compositionally biased region" description="Polar residues" evidence="1">
    <location>
        <begin position="426"/>
        <end position="436"/>
    </location>
</feature>
<feature type="compositionally biased region" description="Polar residues" evidence="1">
    <location>
        <begin position="288"/>
        <end position="304"/>
    </location>
</feature>
<feature type="compositionally biased region" description="Polar residues" evidence="1">
    <location>
        <begin position="654"/>
        <end position="670"/>
    </location>
</feature>
<gene>
    <name evidence="2" type="ORF">EST38_g3998</name>
</gene>
<feature type="compositionally biased region" description="Low complexity" evidence="1">
    <location>
        <begin position="1055"/>
        <end position="1069"/>
    </location>
</feature>
<organism evidence="2 3">
    <name type="scientific">Candolleomyces aberdarensis</name>
    <dbReference type="NCBI Taxonomy" id="2316362"/>
    <lineage>
        <taxon>Eukaryota</taxon>
        <taxon>Fungi</taxon>
        <taxon>Dikarya</taxon>
        <taxon>Basidiomycota</taxon>
        <taxon>Agaricomycotina</taxon>
        <taxon>Agaricomycetes</taxon>
        <taxon>Agaricomycetidae</taxon>
        <taxon>Agaricales</taxon>
        <taxon>Agaricineae</taxon>
        <taxon>Psathyrellaceae</taxon>
        <taxon>Candolleomyces</taxon>
    </lineage>
</organism>
<feature type="region of interest" description="Disordered" evidence="1">
    <location>
        <begin position="410"/>
        <end position="437"/>
    </location>
</feature>
<feature type="region of interest" description="Disordered" evidence="1">
    <location>
        <begin position="963"/>
        <end position="1020"/>
    </location>
</feature>
<feature type="region of interest" description="Disordered" evidence="1">
    <location>
        <begin position="1"/>
        <end position="383"/>
    </location>
</feature>
<feature type="compositionally biased region" description="Acidic residues" evidence="1">
    <location>
        <begin position="54"/>
        <end position="66"/>
    </location>
</feature>
<feature type="compositionally biased region" description="Low complexity" evidence="1">
    <location>
        <begin position="574"/>
        <end position="586"/>
    </location>
</feature>
<evidence type="ECO:0000256" key="1">
    <source>
        <dbReference type="SAM" id="MobiDB-lite"/>
    </source>
</evidence>
<dbReference type="EMBL" id="SDEE01000092">
    <property type="protein sequence ID" value="RXW21847.1"/>
    <property type="molecule type" value="Genomic_DNA"/>
</dbReference>
<comment type="caution">
    <text evidence="2">The sequence shown here is derived from an EMBL/GenBank/DDBJ whole genome shotgun (WGS) entry which is preliminary data.</text>
</comment>
<sequence length="1289" mass="140332">MGFGLGMKFSRPQSVQKGPEDDEQWYIPYNGPYEPPRGSTSRARPRDSWGDPIDGAEEGLDAMLGDEELRRRFGGGHSGYYSTDNSKSPIDGMEKRLRGRATSFASGRTVSSGAVDPNRGSVLAQRRSTVSSNQRPPVPSHIDASGGVGESPVPHLSGKESVHSNRLSLGTIFSFKSSSRKSSSAPPGEKDGSRSSLRKVRPPKLKTVDKEETKVLLPGPTSSSSSDSHYSSHKKSVVASQDVTESTKIGDDDYYNSYYSTLAKGPEPRVSPQNPAFAVNPRAAPRPSSGSTTVSRQETFSSHSIHPYAYIFPKQQDPDPSDSRNHDVSHPPRDAPRLAFASPAASNQSTPPPPQTNGLGLKQLKNSSSTPNLRSPNKYTPPRGIERWLSAETWCDAILFPRPRLKIKEERSPRIISPPGSPLDPDQSSKNPTAAVTSRVLAHSQSLVNLSASKKQAVQEPLLAPPARAGEKAPRPKSFALDDLALIRPVLSLERVLEEGQELEKQRKEWQLKASSSIGNARARTLSRSRSKSLTQKGRANGHRNQTSFDYLAARACLGSQNLSPAIVPATSRSTFFTDPTTTTSSAGRVSHSHSNSLAKSWSKSSNSHSRGHSHSGSWDKSGSKHGNGKANQVVDGRLHEALKRDESRFPRMQDQTQTLLPVSDPNLNNPDTMLRVSPTPSAGSNNVQMGIAISTTTPPLIETPLDREIIRMPAHPYAQPSVAYLGEQQQFNRQAAAAAQESATPKPFLASHPYALALEPDSPAFTAIGPIDGNVTPQSKMWAQVAPGVVREVLPSDINNYSPFLQNQGASLPRSEDADTDLVGVGEALGYSSFRNSRDSGLGTSEGHVIQPYVPSSSSPLGMHEYTAEQPPPPPPQQQQQQQQPSYPHRKPVQYDASRPIYSQSHYRKVSADVSLAESTASSSRRLIANNSNNHNNPNNNHHHHNHQNPDRLHIQTLEPMREHSPAQTTSGTSSPRLSPRSLGSPNDLDSFHDLFYRPQRRTGEPHPYRSSPSADSMGEIALRSRRTGSGLTSLARELSQEFEQLERERERTSGSQASTSISSSSGRLGRRTLGGEGSLQFVFEETPRSASPAEEGQDQDTTVVFKPSFLIPEDVHSRSSSSLADRTAEQDEDETTMFRVGVVESVSTPPAEVSDRRRSYTGLMSEVPLPSGPQSPNTDGSAHLSVLISPVTDHTRSSYMTTSTTSRMSGLSDFPAPPRDAPLPILGHQHLSFLASPAVREESTLNHHQMQALRESPHPMHPHERRFTFGVDQDAADVADELSNQDH</sequence>
<feature type="compositionally biased region" description="Basic and acidic residues" evidence="1">
    <location>
        <begin position="991"/>
        <end position="1009"/>
    </location>
</feature>
<feature type="compositionally biased region" description="Low complexity" evidence="1">
    <location>
        <begin position="173"/>
        <end position="184"/>
    </location>
</feature>
<feature type="compositionally biased region" description="Polar residues" evidence="1">
    <location>
        <begin position="103"/>
        <end position="112"/>
    </location>
</feature>
<feature type="compositionally biased region" description="Low complexity" evidence="1">
    <location>
        <begin position="931"/>
        <end position="941"/>
    </location>
</feature>
<feature type="compositionally biased region" description="Low complexity" evidence="1">
    <location>
        <begin position="593"/>
        <end position="619"/>
    </location>
</feature>
<feature type="compositionally biased region" description="Basic and acidic residues" evidence="1">
    <location>
        <begin position="321"/>
        <end position="336"/>
    </location>
</feature>
<feature type="compositionally biased region" description="Polar residues" evidence="1">
    <location>
        <begin position="126"/>
        <end position="135"/>
    </location>
</feature>